<keyword evidence="12 19" id="KW-1133">Transmembrane helix</keyword>
<evidence type="ECO:0000313" key="23">
    <source>
        <dbReference type="Proteomes" id="UP000327013"/>
    </source>
</evidence>
<keyword evidence="23" id="KW-1185">Reference proteome</keyword>
<evidence type="ECO:0000256" key="18">
    <source>
        <dbReference type="PROSITE-ProRule" id="PRU10141"/>
    </source>
</evidence>
<dbReference type="FunFam" id="3.30.200.20:FF:000214">
    <property type="entry name" value="WAK1-OsWAK receptor-like cytoplasmic kinase (OsWAK-RLCK)"/>
    <property type="match status" value="1"/>
</dbReference>
<feature type="transmembrane region" description="Helical" evidence="19">
    <location>
        <begin position="574"/>
        <end position="595"/>
    </location>
</feature>
<keyword evidence="8 20" id="KW-0732">Signal</keyword>
<evidence type="ECO:0000256" key="12">
    <source>
        <dbReference type="ARBA" id="ARBA00022989"/>
    </source>
</evidence>
<dbReference type="Pfam" id="PF14380">
    <property type="entry name" value="WAK_assoc"/>
    <property type="match status" value="2"/>
</dbReference>
<proteinExistence type="predicted"/>
<evidence type="ECO:0000256" key="5">
    <source>
        <dbReference type="ARBA" id="ARBA00022553"/>
    </source>
</evidence>
<comment type="catalytic activity">
    <reaction evidence="16">
        <text>L-threonyl-[protein] + ATP = O-phospho-L-threonyl-[protein] + ADP + H(+)</text>
        <dbReference type="Rhea" id="RHEA:46608"/>
        <dbReference type="Rhea" id="RHEA-COMP:11060"/>
        <dbReference type="Rhea" id="RHEA-COMP:11605"/>
        <dbReference type="ChEBI" id="CHEBI:15378"/>
        <dbReference type="ChEBI" id="CHEBI:30013"/>
        <dbReference type="ChEBI" id="CHEBI:30616"/>
        <dbReference type="ChEBI" id="CHEBI:61977"/>
        <dbReference type="ChEBI" id="CHEBI:456216"/>
        <dbReference type="EC" id="2.7.11.1"/>
    </reaction>
</comment>
<evidence type="ECO:0000256" key="4">
    <source>
        <dbReference type="ARBA" id="ARBA00022527"/>
    </source>
</evidence>
<dbReference type="InterPro" id="IPR011009">
    <property type="entry name" value="Kinase-like_dom_sf"/>
</dbReference>
<feature type="domain" description="Protein kinase" evidence="21">
    <location>
        <begin position="648"/>
        <end position="923"/>
    </location>
</feature>
<dbReference type="InterPro" id="IPR025287">
    <property type="entry name" value="WAK_GUB"/>
</dbReference>
<accession>A0A5N6RTA8</accession>
<keyword evidence="9 18" id="KW-0547">Nucleotide-binding</keyword>
<dbReference type="Gene3D" id="3.30.200.20">
    <property type="entry name" value="Phosphorylase Kinase, domain 1"/>
    <property type="match status" value="1"/>
</dbReference>
<evidence type="ECO:0000256" key="13">
    <source>
        <dbReference type="ARBA" id="ARBA00023136"/>
    </source>
</evidence>
<sequence>MDAHLSLSSIIIILFLSFFTILPPSYCNEDDPFVVCSRNYACGGVNIPFPFYGGTRPQYYGDEDHELRCVNNEYPVLGFEALDFRVLSINTSSRSFTIARSDLWDCPCFPKLLNTSLNLTLFDYRSNVQNITIFYGGPVLQDNSIPEASNRFNCSQGVSDGKINISYYLVDESPSSVQLHAQLIRDCNNNIQVPILRSSASALLADSQGGAPAVQEAMNKGFEVEYRNGFDNLCRGCKESGGVCGGSNSTRAFVCFCRDQVQSFACPKQGANVQISQKKGTIPQFQHKLISIYISLPTSREEPKYHLFTMSHPLSFLLLILSLFFINSIATNSTSFSPLCAQKNCGDVMIFYPFWLYGDNTTSDESYCGYEGLGLTCSPANEKPILALPNDTYYVKEIDYFHYTLTLVDIDAANQSCPRVHHNVTLGTLPLNFSTSDLNLSFYFNCSSLYPTSVPPIGCLEGYNANYPSFVFVEGEETAGFEWANICEEKVVATVMRTEIGISNLSNGGFAGAINNGFVLDWKPLKDCGACESSGGYCGYNITTGKEDKFLCFCRDGSINGESCKDKINWKWKIVIAVCTATVSVAIMLVIFFFYQRRYKKKYGPSPYVSQSISSYPSSVTDREIGNSNYFGAPLFSYAELEEATKNFDSSKELGEGGFGTVYYGKLRDGREVAVKRLYENNCRRVEQFKNEIEILTRLHHKNLVQLYGCTSRHSRELVLVYEYIPNGTIADHLHGENAKPDALQWPTRMKIALETASALTYLHASDIIHRDVKTNNILLDNSFCVKVADFGLSRLFPTDVSHVSTAPQGTPGYVDPEYHECYQLTGKSDVFSFGVVLIELISSMPAVDITRHRHEINLSTMAINKIQNQTLHELVDKSLGFQSDYRVRRMITAVAELAFQCLQYVKDHRPSMVEVLETLQDIQNKDYSKDEAEEMGIAADDVGLLKRDSLPLSPDSALNWISTSTTSTSSS</sequence>
<keyword evidence="4" id="KW-0723">Serine/threonine-protein kinase</keyword>
<evidence type="ECO:0000256" key="15">
    <source>
        <dbReference type="ARBA" id="ARBA00023180"/>
    </source>
</evidence>
<dbReference type="InterPro" id="IPR001245">
    <property type="entry name" value="Ser-Thr/Tyr_kinase_cat_dom"/>
</dbReference>
<dbReference type="PROSITE" id="PS00108">
    <property type="entry name" value="PROTEIN_KINASE_ST"/>
    <property type="match status" value="1"/>
</dbReference>
<feature type="transmembrane region" description="Helical" evidence="19">
    <location>
        <begin position="305"/>
        <end position="326"/>
    </location>
</feature>
<feature type="signal peptide" evidence="20">
    <location>
        <begin position="1"/>
        <end position="27"/>
    </location>
</feature>
<evidence type="ECO:0000313" key="22">
    <source>
        <dbReference type="EMBL" id="KAE8124899.1"/>
    </source>
</evidence>
<keyword evidence="10" id="KW-0418">Kinase</keyword>
<comment type="catalytic activity">
    <reaction evidence="17">
        <text>L-seryl-[protein] + ATP = O-phospho-L-seryl-[protein] + ADP + H(+)</text>
        <dbReference type="Rhea" id="RHEA:17989"/>
        <dbReference type="Rhea" id="RHEA-COMP:9863"/>
        <dbReference type="Rhea" id="RHEA-COMP:11604"/>
        <dbReference type="ChEBI" id="CHEBI:15378"/>
        <dbReference type="ChEBI" id="CHEBI:29999"/>
        <dbReference type="ChEBI" id="CHEBI:30616"/>
        <dbReference type="ChEBI" id="CHEBI:83421"/>
        <dbReference type="ChEBI" id="CHEBI:456216"/>
        <dbReference type="EC" id="2.7.11.1"/>
    </reaction>
</comment>
<dbReference type="FunFam" id="1.10.510.10:FF:000161">
    <property type="entry name" value="Wall-associated receptor kinase-like 20"/>
    <property type="match status" value="1"/>
</dbReference>
<dbReference type="SUPFAM" id="SSF56112">
    <property type="entry name" value="Protein kinase-like (PK-like)"/>
    <property type="match status" value="1"/>
</dbReference>
<evidence type="ECO:0000256" key="7">
    <source>
        <dbReference type="ARBA" id="ARBA00022692"/>
    </source>
</evidence>
<evidence type="ECO:0000256" key="17">
    <source>
        <dbReference type="ARBA" id="ARBA00048679"/>
    </source>
</evidence>
<feature type="binding site" evidence="18">
    <location>
        <position position="676"/>
    </location>
    <ligand>
        <name>ATP</name>
        <dbReference type="ChEBI" id="CHEBI:30616"/>
    </ligand>
</feature>
<dbReference type="Proteomes" id="UP000327013">
    <property type="component" value="Chromosome 8"/>
</dbReference>
<keyword evidence="7 19" id="KW-0812">Transmembrane</keyword>
<dbReference type="PROSITE" id="PS50011">
    <property type="entry name" value="PROTEIN_KINASE_DOM"/>
    <property type="match status" value="1"/>
</dbReference>
<dbReference type="EMBL" id="CM017328">
    <property type="protein sequence ID" value="KAE8124899.1"/>
    <property type="molecule type" value="Genomic_DNA"/>
</dbReference>
<dbReference type="InterPro" id="IPR008271">
    <property type="entry name" value="Ser/Thr_kinase_AS"/>
</dbReference>
<dbReference type="PANTHER" id="PTHR46008">
    <property type="entry name" value="LEAF RUST 10 DISEASE-RESISTANCE LOCUS RECEPTOR-LIKE PROTEIN KINASE-LIKE 1.4"/>
    <property type="match status" value="1"/>
</dbReference>
<dbReference type="PROSITE" id="PS00107">
    <property type="entry name" value="PROTEIN_KINASE_ATP"/>
    <property type="match status" value="1"/>
</dbReference>
<evidence type="ECO:0000256" key="6">
    <source>
        <dbReference type="ARBA" id="ARBA00022679"/>
    </source>
</evidence>
<evidence type="ECO:0000256" key="11">
    <source>
        <dbReference type="ARBA" id="ARBA00022840"/>
    </source>
</evidence>
<dbReference type="Pfam" id="PF13947">
    <property type="entry name" value="GUB_WAK_bind"/>
    <property type="match status" value="2"/>
</dbReference>
<dbReference type="GO" id="GO:0005886">
    <property type="term" value="C:plasma membrane"/>
    <property type="evidence" value="ECO:0007669"/>
    <property type="project" value="UniProtKB-SubCell"/>
</dbReference>
<keyword evidence="14" id="KW-0675">Receptor</keyword>
<name>A0A5N6RTA8_9ROSI</name>
<keyword evidence="15" id="KW-0325">Glycoprotein</keyword>
<dbReference type="AlphaFoldDB" id="A0A5N6RTA8"/>
<keyword evidence="13 19" id="KW-0472">Membrane</keyword>
<dbReference type="EC" id="2.7.11.1" evidence="2"/>
<evidence type="ECO:0000256" key="16">
    <source>
        <dbReference type="ARBA" id="ARBA00047899"/>
    </source>
</evidence>
<evidence type="ECO:0000256" key="19">
    <source>
        <dbReference type="SAM" id="Phobius"/>
    </source>
</evidence>
<keyword evidence="5" id="KW-0597">Phosphoprotein</keyword>
<feature type="chain" id="PRO_5024439444" description="non-specific serine/threonine protein kinase" evidence="20">
    <location>
        <begin position="28"/>
        <end position="972"/>
    </location>
</feature>
<dbReference type="GO" id="GO:0030247">
    <property type="term" value="F:polysaccharide binding"/>
    <property type="evidence" value="ECO:0007669"/>
    <property type="project" value="InterPro"/>
</dbReference>
<evidence type="ECO:0000256" key="9">
    <source>
        <dbReference type="ARBA" id="ARBA00022741"/>
    </source>
</evidence>
<keyword evidence="6" id="KW-0808">Transferase</keyword>
<protein>
    <recommendedName>
        <fullName evidence="2">non-specific serine/threonine protein kinase</fullName>
        <ecNumber evidence="2">2.7.11.1</ecNumber>
    </recommendedName>
</protein>
<reference evidence="22 23" key="1">
    <citation type="submission" date="2019-06" db="EMBL/GenBank/DDBJ databases">
        <title>A chromosomal-level reference genome of Carpinus fangiana (Coryloideae, Betulaceae).</title>
        <authorList>
            <person name="Yang X."/>
            <person name="Wang Z."/>
            <person name="Zhang L."/>
            <person name="Hao G."/>
            <person name="Liu J."/>
            <person name="Yang Y."/>
        </authorList>
    </citation>
    <scope>NUCLEOTIDE SEQUENCE [LARGE SCALE GENOMIC DNA]</scope>
    <source>
        <strain evidence="22">Cfa_2016G</strain>
        <tissue evidence="22">Leaf</tissue>
    </source>
</reference>
<organism evidence="22 23">
    <name type="scientific">Carpinus fangiana</name>
    <dbReference type="NCBI Taxonomy" id="176857"/>
    <lineage>
        <taxon>Eukaryota</taxon>
        <taxon>Viridiplantae</taxon>
        <taxon>Streptophyta</taxon>
        <taxon>Embryophyta</taxon>
        <taxon>Tracheophyta</taxon>
        <taxon>Spermatophyta</taxon>
        <taxon>Magnoliopsida</taxon>
        <taxon>eudicotyledons</taxon>
        <taxon>Gunneridae</taxon>
        <taxon>Pentapetalae</taxon>
        <taxon>rosids</taxon>
        <taxon>fabids</taxon>
        <taxon>Fagales</taxon>
        <taxon>Betulaceae</taxon>
        <taxon>Carpinus</taxon>
    </lineage>
</organism>
<dbReference type="GO" id="GO:0004674">
    <property type="term" value="F:protein serine/threonine kinase activity"/>
    <property type="evidence" value="ECO:0007669"/>
    <property type="project" value="UniProtKB-KW"/>
</dbReference>
<dbReference type="InterPro" id="IPR000719">
    <property type="entry name" value="Prot_kinase_dom"/>
</dbReference>
<evidence type="ECO:0000256" key="14">
    <source>
        <dbReference type="ARBA" id="ARBA00023170"/>
    </source>
</evidence>
<dbReference type="PANTHER" id="PTHR46008:SF20">
    <property type="entry name" value="PROTEIN KINASE DOMAIN-CONTAINING PROTEIN"/>
    <property type="match status" value="1"/>
</dbReference>
<evidence type="ECO:0000259" key="21">
    <source>
        <dbReference type="PROSITE" id="PS50011"/>
    </source>
</evidence>
<dbReference type="InterPro" id="IPR032872">
    <property type="entry name" value="WAK_assoc_C"/>
</dbReference>
<gene>
    <name evidence="22" type="ORF">FH972_019742</name>
</gene>
<dbReference type="Gene3D" id="1.10.510.10">
    <property type="entry name" value="Transferase(Phosphotransferase) domain 1"/>
    <property type="match status" value="1"/>
</dbReference>
<keyword evidence="11 18" id="KW-0067">ATP-binding</keyword>
<comment type="subcellular location">
    <subcellularLocation>
        <location evidence="1">Cell membrane</location>
        <topology evidence="1">Single-pass type I membrane protein</topology>
    </subcellularLocation>
</comment>
<evidence type="ECO:0000256" key="3">
    <source>
        <dbReference type="ARBA" id="ARBA00022475"/>
    </source>
</evidence>
<dbReference type="SMART" id="SM00220">
    <property type="entry name" value="S_TKc"/>
    <property type="match status" value="1"/>
</dbReference>
<evidence type="ECO:0000256" key="1">
    <source>
        <dbReference type="ARBA" id="ARBA00004251"/>
    </source>
</evidence>
<keyword evidence="3" id="KW-1003">Cell membrane</keyword>
<evidence type="ECO:0000256" key="20">
    <source>
        <dbReference type="SAM" id="SignalP"/>
    </source>
</evidence>
<dbReference type="GO" id="GO:0005524">
    <property type="term" value="F:ATP binding"/>
    <property type="evidence" value="ECO:0007669"/>
    <property type="project" value="UniProtKB-UniRule"/>
</dbReference>
<dbReference type="OrthoDB" id="4062651at2759"/>
<dbReference type="Pfam" id="PF07714">
    <property type="entry name" value="PK_Tyr_Ser-Thr"/>
    <property type="match status" value="1"/>
</dbReference>
<evidence type="ECO:0000256" key="2">
    <source>
        <dbReference type="ARBA" id="ARBA00012513"/>
    </source>
</evidence>
<evidence type="ECO:0000256" key="10">
    <source>
        <dbReference type="ARBA" id="ARBA00022777"/>
    </source>
</evidence>
<evidence type="ECO:0000256" key="8">
    <source>
        <dbReference type="ARBA" id="ARBA00022729"/>
    </source>
</evidence>
<dbReference type="InterPro" id="IPR017441">
    <property type="entry name" value="Protein_kinase_ATP_BS"/>
</dbReference>